<dbReference type="AlphaFoldDB" id="A0A836CLZ9"/>
<sequence>MYDVLNAAIAICRAPLRRKRRRRHVLSISGSSSNQRQLQRSGVMSLGDTILSQHHHSDNAMNAAFKMENDLALFMQIGLQHDLHRSLKEIKTKLQAMLRLQEALRKHTSNRKTAGRILCTMKRKQGRGGERARPGHSGHAREDCGRASQQASGHQAPSRMERSCVNCCQVAQRRAWMKMSMFFMSFFVVVEKWQRQHPNADSEVPEEDREEPEEGSEAEMLC</sequence>
<name>A0A836CLZ9_9STRA</name>
<organism evidence="2 3">
    <name type="scientific">Tribonema minus</name>
    <dbReference type="NCBI Taxonomy" id="303371"/>
    <lineage>
        <taxon>Eukaryota</taxon>
        <taxon>Sar</taxon>
        <taxon>Stramenopiles</taxon>
        <taxon>Ochrophyta</taxon>
        <taxon>PX clade</taxon>
        <taxon>Xanthophyceae</taxon>
        <taxon>Tribonematales</taxon>
        <taxon>Tribonemataceae</taxon>
        <taxon>Tribonema</taxon>
    </lineage>
</organism>
<reference evidence="2" key="1">
    <citation type="submission" date="2021-02" db="EMBL/GenBank/DDBJ databases">
        <title>First Annotated Genome of the Yellow-green Alga Tribonema minus.</title>
        <authorList>
            <person name="Mahan K.M."/>
        </authorList>
    </citation>
    <scope>NUCLEOTIDE SEQUENCE</scope>
    <source>
        <strain evidence="2">UTEX B ZZ1240</strain>
    </source>
</reference>
<feature type="region of interest" description="Disordered" evidence="1">
    <location>
        <begin position="197"/>
        <end position="222"/>
    </location>
</feature>
<comment type="caution">
    <text evidence="2">The sequence shown here is derived from an EMBL/GenBank/DDBJ whole genome shotgun (WGS) entry which is preliminary data.</text>
</comment>
<dbReference type="EMBL" id="JAFCMP010000037">
    <property type="protein sequence ID" value="KAG5190193.1"/>
    <property type="molecule type" value="Genomic_DNA"/>
</dbReference>
<evidence type="ECO:0000313" key="2">
    <source>
        <dbReference type="EMBL" id="KAG5190193.1"/>
    </source>
</evidence>
<proteinExistence type="predicted"/>
<keyword evidence="3" id="KW-1185">Reference proteome</keyword>
<protein>
    <submittedName>
        <fullName evidence="2">Uncharacterized protein</fullName>
    </submittedName>
</protein>
<feature type="compositionally biased region" description="Acidic residues" evidence="1">
    <location>
        <begin position="203"/>
        <end position="222"/>
    </location>
</feature>
<gene>
    <name evidence="2" type="ORF">JKP88DRAFT_252357</name>
</gene>
<evidence type="ECO:0000313" key="3">
    <source>
        <dbReference type="Proteomes" id="UP000664859"/>
    </source>
</evidence>
<evidence type="ECO:0000256" key="1">
    <source>
        <dbReference type="SAM" id="MobiDB-lite"/>
    </source>
</evidence>
<dbReference type="Proteomes" id="UP000664859">
    <property type="component" value="Unassembled WGS sequence"/>
</dbReference>
<accession>A0A836CLZ9</accession>
<feature type="region of interest" description="Disordered" evidence="1">
    <location>
        <begin position="122"/>
        <end position="158"/>
    </location>
</feature>
<feature type="compositionally biased region" description="Basic and acidic residues" evidence="1">
    <location>
        <begin position="127"/>
        <end position="145"/>
    </location>
</feature>